<dbReference type="GO" id="GO:0051603">
    <property type="term" value="P:proteolysis involved in protein catabolic process"/>
    <property type="evidence" value="ECO:0007669"/>
    <property type="project" value="TreeGrafter"/>
</dbReference>
<keyword evidence="7" id="KW-0472">Membrane</keyword>
<dbReference type="CDD" id="cd07332">
    <property type="entry name" value="M48C_Oma1_like"/>
    <property type="match status" value="1"/>
</dbReference>
<dbReference type="InterPro" id="IPR001915">
    <property type="entry name" value="Peptidase_M48"/>
</dbReference>
<dbReference type="Gene3D" id="3.30.2010.10">
    <property type="entry name" value="Metalloproteases ('zincins'), catalytic domain"/>
    <property type="match status" value="1"/>
</dbReference>
<evidence type="ECO:0000259" key="8">
    <source>
        <dbReference type="Pfam" id="PF01435"/>
    </source>
</evidence>
<keyword evidence="5 6" id="KW-0482">Metalloprotease</keyword>
<dbReference type="Proteomes" id="UP000335415">
    <property type="component" value="Unassembled WGS sequence"/>
</dbReference>
<reference evidence="10 11" key="1">
    <citation type="submission" date="2019-09" db="EMBL/GenBank/DDBJ databases">
        <authorList>
            <person name="Li Y."/>
        </authorList>
    </citation>
    <scope>NUCLEOTIDE SEQUENCE [LARGE SCALE GENOMIC DNA]</scope>
    <source>
        <strain evidence="10 11">L3-3HA</strain>
    </source>
</reference>
<dbReference type="PANTHER" id="PTHR22726:SF24">
    <property type="entry name" value="M48 FAMILY METALLOPEPTIDASE"/>
    <property type="match status" value="1"/>
</dbReference>
<evidence type="ECO:0000256" key="4">
    <source>
        <dbReference type="ARBA" id="ARBA00022833"/>
    </source>
</evidence>
<comment type="similarity">
    <text evidence="6">Belongs to the peptidase M48 family.</text>
</comment>
<evidence type="ECO:0000256" key="7">
    <source>
        <dbReference type="SAM" id="Phobius"/>
    </source>
</evidence>
<evidence type="ECO:0000259" key="9">
    <source>
        <dbReference type="Pfam" id="PF23368"/>
    </source>
</evidence>
<keyword evidence="4 6" id="KW-0862">Zinc</keyword>
<organism evidence="10 11">
    <name type="scientific">Affinibrenneria salicis</name>
    <dbReference type="NCBI Taxonomy" id="2590031"/>
    <lineage>
        <taxon>Bacteria</taxon>
        <taxon>Pseudomonadati</taxon>
        <taxon>Pseudomonadota</taxon>
        <taxon>Gammaproteobacteria</taxon>
        <taxon>Enterobacterales</taxon>
        <taxon>Pectobacteriaceae</taxon>
        <taxon>Affinibrenneria</taxon>
    </lineage>
</organism>
<dbReference type="OrthoDB" id="9810445at2"/>
<comment type="caution">
    <text evidence="10">The sequence shown here is derived from an EMBL/GenBank/DDBJ whole genome shotgun (WGS) entry which is preliminary data.</text>
</comment>
<gene>
    <name evidence="10" type="ORF">FJU30_13365</name>
</gene>
<evidence type="ECO:0000256" key="5">
    <source>
        <dbReference type="ARBA" id="ARBA00023049"/>
    </source>
</evidence>
<keyword evidence="2" id="KW-0479">Metal-binding</keyword>
<name>A0A5J5G0T2_9GAMM</name>
<dbReference type="InterPro" id="IPR055518">
    <property type="entry name" value="DUF7092"/>
</dbReference>
<protein>
    <submittedName>
        <fullName evidence="10">M48 family metallopeptidase</fullName>
    </submittedName>
</protein>
<dbReference type="AlphaFoldDB" id="A0A5J5G0T2"/>
<keyword evidence="11" id="KW-1185">Reference proteome</keyword>
<evidence type="ECO:0000313" key="10">
    <source>
        <dbReference type="EMBL" id="KAA8999327.1"/>
    </source>
</evidence>
<keyword evidence="3 6" id="KW-0378">Hydrolase</keyword>
<dbReference type="GO" id="GO:0016020">
    <property type="term" value="C:membrane"/>
    <property type="evidence" value="ECO:0007669"/>
    <property type="project" value="TreeGrafter"/>
</dbReference>
<keyword evidence="7" id="KW-0812">Transmembrane</keyword>
<evidence type="ECO:0000256" key="6">
    <source>
        <dbReference type="RuleBase" id="RU003983"/>
    </source>
</evidence>
<proteinExistence type="inferred from homology"/>
<dbReference type="PANTHER" id="PTHR22726">
    <property type="entry name" value="METALLOENDOPEPTIDASE OMA1"/>
    <property type="match status" value="1"/>
</dbReference>
<accession>A0A5J5G0T2</accession>
<dbReference type="InterPro" id="IPR051156">
    <property type="entry name" value="Mito/Outer_Membr_Metalloprot"/>
</dbReference>
<sequence length="352" mass="39238">MILEGHYQLPGQAAREAARILLNDHGEGITLQTVGGNRLFSLPQVVVSDALGSIPLTLTFPDGGRFVPLEDALFRQWLYQHRAPGLVHRLERHKRGVLLTLLITVLVILSYIYVVLPWASSEIALRIPTVAEQRLGEHTHTFLRQSGFSASKLSGQRQKEVQALFRQVMPPQMRQDRTPLTLYIMAAPIGPNAFMLADGSLIVSDDLVKLSKNDDGLAAVMLHEMGHHASRHPMRMVVRSSLVALTMMWMTGDVSGIGDTLLQSASFLHEMQFSRAMEREADAWAIAEMRRQGRSLAEMEQIYRALQDDGSHDKAADLPELPEWMSTHPDMKARLETIRAAIAEQQSAAASR</sequence>
<keyword evidence="1 6" id="KW-0645">Protease</keyword>
<feature type="domain" description="DUF7092" evidence="9">
    <location>
        <begin position="3"/>
        <end position="79"/>
    </location>
</feature>
<evidence type="ECO:0000313" key="11">
    <source>
        <dbReference type="Proteomes" id="UP000335415"/>
    </source>
</evidence>
<evidence type="ECO:0000256" key="2">
    <source>
        <dbReference type="ARBA" id="ARBA00022723"/>
    </source>
</evidence>
<dbReference type="Pfam" id="PF23368">
    <property type="entry name" value="DUF7092"/>
    <property type="match status" value="1"/>
</dbReference>
<evidence type="ECO:0000256" key="3">
    <source>
        <dbReference type="ARBA" id="ARBA00022801"/>
    </source>
</evidence>
<dbReference type="Pfam" id="PF01435">
    <property type="entry name" value="Peptidase_M48"/>
    <property type="match status" value="1"/>
</dbReference>
<evidence type="ECO:0000256" key="1">
    <source>
        <dbReference type="ARBA" id="ARBA00022670"/>
    </source>
</evidence>
<feature type="domain" description="Peptidase M48" evidence="8">
    <location>
        <begin position="156"/>
        <end position="340"/>
    </location>
</feature>
<dbReference type="GO" id="GO:0004222">
    <property type="term" value="F:metalloendopeptidase activity"/>
    <property type="evidence" value="ECO:0007669"/>
    <property type="project" value="InterPro"/>
</dbReference>
<keyword evidence="7" id="KW-1133">Transmembrane helix</keyword>
<dbReference type="EMBL" id="VYKJ01000006">
    <property type="protein sequence ID" value="KAA8999327.1"/>
    <property type="molecule type" value="Genomic_DNA"/>
</dbReference>
<feature type="transmembrane region" description="Helical" evidence="7">
    <location>
        <begin position="97"/>
        <end position="119"/>
    </location>
</feature>
<dbReference type="RefSeq" id="WP_150435472.1">
    <property type="nucleotide sequence ID" value="NZ_VYKJ01000006.1"/>
</dbReference>
<comment type="cofactor">
    <cofactor evidence="6">
        <name>Zn(2+)</name>
        <dbReference type="ChEBI" id="CHEBI:29105"/>
    </cofactor>
    <text evidence="6">Binds 1 zinc ion per subunit.</text>
</comment>
<dbReference type="GO" id="GO:0046872">
    <property type="term" value="F:metal ion binding"/>
    <property type="evidence" value="ECO:0007669"/>
    <property type="project" value="UniProtKB-KW"/>
</dbReference>